<dbReference type="InterPro" id="IPR058965">
    <property type="entry name" value="SOI/HabA-like"/>
</dbReference>
<keyword evidence="1" id="KW-1133">Transmembrane helix</keyword>
<comment type="caution">
    <text evidence="2">The sequence shown here is derived from an EMBL/GenBank/DDBJ whole genome shotgun (WGS) entry which is preliminary data.</text>
</comment>
<keyword evidence="1" id="KW-0812">Transmembrane</keyword>
<evidence type="ECO:0000313" key="2">
    <source>
        <dbReference type="EMBL" id="KFA89825.1"/>
    </source>
</evidence>
<dbReference type="Pfam" id="PF26512">
    <property type="entry name" value="SOI"/>
    <property type="match status" value="1"/>
</dbReference>
<gene>
    <name evidence="2" type="ORF">Q664_32290</name>
</gene>
<dbReference type="AlphaFoldDB" id="A0A084SMZ0"/>
<dbReference type="RefSeq" id="WP_043403839.1">
    <property type="nucleotide sequence ID" value="NZ_JPMI01000232.1"/>
</dbReference>
<name>A0A084SMZ0_9BACT</name>
<sequence>MTTALRPVPPSEEVSFAPAAVSTPVPLRAARLMAHAAAWLTLLGLLTGGFVSAAMTGKVSADPHAALASHLNALMGAFLLLGVAWTLPMLRYGATGQRRLAWAFIVSNFANWFVTGVKAFLRVSGVDATGEPVNDAVFGVLTLSVVLPALGAAAAWVYGFRRSAAAPETHP</sequence>
<keyword evidence="1" id="KW-0472">Membrane</keyword>
<feature type="transmembrane region" description="Helical" evidence="1">
    <location>
        <begin position="100"/>
        <end position="121"/>
    </location>
</feature>
<feature type="transmembrane region" description="Helical" evidence="1">
    <location>
        <begin position="136"/>
        <end position="158"/>
    </location>
</feature>
<evidence type="ECO:0000256" key="1">
    <source>
        <dbReference type="SAM" id="Phobius"/>
    </source>
</evidence>
<protein>
    <submittedName>
        <fullName evidence="2">Uncharacterized protein</fullName>
    </submittedName>
</protein>
<proteinExistence type="predicted"/>
<accession>A0A084SMZ0</accession>
<feature type="transmembrane region" description="Helical" evidence="1">
    <location>
        <begin position="36"/>
        <end position="55"/>
    </location>
</feature>
<evidence type="ECO:0000313" key="3">
    <source>
        <dbReference type="Proteomes" id="UP000028547"/>
    </source>
</evidence>
<organism evidence="2 3">
    <name type="scientific">Archangium violaceum Cb vi76</name>
    <dbReference type="NCBI Taxonomy" id="1406225"/>
    <lineage>
        <taxon>Bacteria</taxon>
        <taxon>Pseudomonadati</taxon>
        <taxon>Myxococcota</taxon>
        <taxon>Myxococcia</taxon>
        <taxon>Myxococcales</taxon>
        <taxon>Cystobacterineae</taxon>
        <taxon>Archangiaceae</taxon>
        <taxon>Archangium</taxon>
    </lineage>
</organism>
<dbReference type="EMBL" id="JPMI01000232">
    <property type="protein sequence ID" value="KFA89825.1"/>
    <property type="molecule type" value="Genomic_DNA"/>
</dbReference>
<dbReference type="Proteomes" id="UP000028547">
    <property type="component" value="Unassembled WGS sequence"/>
</dbReference>
<reference evidence="2 3" key="1">
    <citation type="submission" date="2014-07" db="EMBL/GenBank/DDBJ databases">
        <title>Draft Genome Sequence of Gephyronic Acid Producer, Cystobacter violaceus Strain Cb vi76.</title>
        <authorList>
            <person name="Stevens D.C."/>
            <person name="Young J."/>
            <person name="Carmichael R."/>
            <person name="Tan J."/>
            <person name="Taylor R.E."/>
        </authorList>
    </citation>
    <scope>NUCLEOTIDE SEQUENCE [LARGE SCALE GENOMIC DNA]</scope>
    <source>
        <strain evidence="2 3">Cb vi76</strain>
    </source>
</reference>
<feature type="transmembrane region" description="Helical" evidence="1">
    <location>
        <begin position="67"/>
        <end position="88"/>
    </location>
</feature>